<protein>
    <submittedName>
        <fullName evidence="1">Uncharacterized protein</fullName>
    </submittedName>
</protein>
<feature type="non-terminal residue" evidence="1">
    <location>
        <position position="1"/>
    </location>
</feature>
<dbReference type="SUPFAM" id="SSF48371">
    <property type="entry name" value="ARM repeat"/>
    <property type="match status" value="1"/>
</dbReference>
<feature type="non-terminal residue" evidence="1">
    <location>
        <position position="338"/>
    </location>
</feature>
<name>S4PAD9_9NEOP</name>
<dbReference type="AlphaFoldDB" id="S4PAD9"/>
<reference evidence="1" key="2">
    <citation type="submission" date="2013-05" db="EMBL/GenBank/DDBJ databases">
        <authorList>
            <person name="Carter J.-M."/>
            <person name="Baker S.C."/>
            <person name="Pink R."/>
            <person name="Carter D.R.F."/>
            <person name="Collins A."/>
            <person name="Tomlin J."/>
            <person name="Gibbs M."/>
            <person name="Breuker C.J."/>
        </authorList>
    </citation>
    <scope>NUCLEOTIDE SEQUENCE</scope>
    <source>
        <tissue evidence="1">Ovary</tissue>
    </source>
</reference>
<proteinExistence type="predicted"/>
<dbReference type="InterPro" id="IPR016024">
    <property type="entry name" value="ARM-type_fold"/>
</dbReference>
<dbReference type="EMBL" id="GAIX01003304">
    <property type="protein sequence ID" value="JAA89256.1"/>
    <property type="molecule type" value="Transcribed_RNA"/>
</dbReference>
<reference evidence="1" key="1">
    <citation type="journal article" date="2013" name="BMC Genomics">
        <title>Unscrambling butterfly oogenesis.</title>
        <authorList>
            <person name="Carter J.M."/>
            <person name="Baker S.C."/>
            <person name="Pink R."/>
            <person name="Carter D.R."/>
            <person name="Collins A."/>
            <person name="Tomlin J."/>
            <person name="Gibbs M."/>
            <person name="Breuker C.J."/>
        </authorList>
    </citation>
    <scope>NUCLEOTIDE SEQUENCE</scope>
    <source>
        <tissue evidence="1">Ovary</tissue>
    </source>
</reference>
<organism evidence="1">
    <name type="scientific">Pararge aegeria</name>
    <name type="common">speckled wood butterfly</name>
    <dbReference type="NCBI Taxonomy" id="116150"/>
    <lineage>
        <taxon>Eukaryota</taxon>
        <taxon>Metazoa</taxon>
        <taxon>Ecdysozoa</taxon>
        <taxon>Arthropoda</taxon>
        <taxon>Hexapoda</taxon>
        <taxon>Insecta</taxon>
        <taxon>Pterygota</taxon>
        <taxon>Neoptera</taxon>
        <taxon>Endopterygota</taxon>
        <taxon>Lepidoptera</taxon>
        <taxon>Glossata</taxon>
        <taxon>Ditrysia</taxon>
        <taxon>Papilionoidea</taxon>
        <taxon>Nymphalidae</taxon>
        <taxon>Satyrinae</taxon>
        <taxon>Satyrini</taxon>
        <taxon>Parargina</taxon>
        <taxon>Pararge</taxon>
    </lineage>
</organism>
<evidence type="ECO:0000313" key="1">
    <source>
        <dbReference type="EMBL" id="JAA89256.1"/>
    </source>
</evidence>
<sequence>DEAPTIISSLYILYQELKCDGPWNNDKTNEYSKKLNITFEVLAAVSLERVIQKSTFNVQEIFDKCLEELNCKLTSDDFKKYPGLIEVYCNLLADVTEYNVKLKPEKIFPMLLLLIDDYILINKMKGLVCCMKTLGCMKKQDFDGGNYYEVLYRSLKRVFLEKDLNITGSTHICLIELCNLFPDYIKYDKMDNMYSGILQQLSIESNIYRRAECLKFARYLLRTHGINCLSRGSLRTIICDCLELCTNDAVANVILMDTLAVLDEWTTQCWCVWQLSSDHKIISTLLKVLYTCKEQKFAAHIQRLIIILICLNNENERKQLMACLDKADTICNDTFKTR</sequence>
<accession>S4PAD9</accession>